<accession>A0A9E2W7S5</accession>
<sequence length="133" mass="15575">MENGNYLYSKLTNIVIKKFYNVYNELGFGFLEKVYQNALYFELISLGLAVETQKEIDVYYKDKVVGKYYADMLVNDVLVLELKAVEQIVEAHELQLINYLKATDVEIGLLLNFGKKPEVHRKIFTNDRKKRLI</sequence>
<protein>
    <submittedName>
        <fullName evidence="1">GxxExxY protein</fullName>
    </submittedName>
</protein>
<organism evidence="1 2">
    <name type="scientific">Pinibacter aurantiacus</name>
    <dbReference type="NCBI Taxonomy" id="2851599"/>
    <lineage>
        <taxon>Bacteria</taxon>
        <taxon>Pseudomonadati</taxon>
        <taxon>Bacteroidota</taxon>
        <taxon>Chitinophagia</taxon>
        <taxon>Chitinophagales</taxon>
        <taxon>Chitinophagaceae</taxon>
        <taxon>Pinibacter</taxon>
    </lineage>
</organism>
<dbReference type="EMBL" id="JAHSPG010000003">
    <property type="protein sequence ID" value="MBV4356792.1"/>
    <property type="molecule type" value="Genomic_DNA"/>
</dbReference>
<dbReference type="Proteomes" id="UP000812270">
    <property type="component" value="Unassembled WGS sequence"/>
</dbReference>
<gene>
    <name evidence="1" type="ORF">KTO63_06485</name>
</gene>
<proteinExistence type="predicted"/>
<evidence type="ECO:0000313" key="2">
    <source>
        <dbReference type="Proteomes" id="UP000812270"/>
    </source>
</evidence>
<name>A0A9E2W7S5_9BACT</name>
<dbReference type="NCBIfam" id="TIGR04256">
    <property type="entry name" value="GxxExxY"/>
    <property type="match status" value="1"/>
</dbReference>
<dbReference type="AlphaFoldDB" id="A0A9E2W7S5"/>
<dbReference type="Pfam" id="PF13366">
    <property type="entry name" value="PDDEXK_3"/>
    <property type="match status" value="1"/>
</dbReference>
<dbReference type="RefSeq" id="WP_217790430.1">
    <property type="nucleotide sequence ID" value="NZ_JAHSPG010000003.1"/>
</dbReference>
<comment type="caution">
    <text evidence="1">The sequence shown here is derived from an EMBL/GenBank/DDBJ whole genome shotgun (WGS) entry which is preliminary data.</text>
</comment>
<keyword evidence="2" id="KW-1185">Reference proteome</keyword>
<dbReference type="InterPro" id="IPR026350">
    <property type="entry name" value="GxxExxY"/>
</dbReference>
<evidence type="ECO:0000313" key="1">
    <source>
        <dbReference type="EMBL" id="MBV4356792.1"/>
    </source>
</evidence>
<reference evidence="1" key="1">
    <citation type="submission" date="2021-06" db="EMBL/GenBank/DDBJ databases">
        <authorList>
            <person name="Huq M.A."/>
        </authorList>
    </citation>
    <scope>NUCLEOTIDE SEQUENCE</scope>
    <source>
        <strain evidence="1">MAH-26</strain>
    </source>
</reference>